<evidence type="ECO:0000256" key="2">
    <source>
        <dbReference type="PIRSR" id="PIRSR620023-2"/>
    </source>
</evidence>
<protein>
    <submittedName>
        <fullName evidence="3">UDP-2,4-diacetamido-2,4, 6-trideoxy-beta-L-altropyranose hydrolase</fullName>
    </submittedName>
</protein>
<sequence length="347" mass="35983">MSEAIRVLIRADASPAKGTGHIMRCLALAEALSDRGVVPHFATREITGSLLERLIEAGYGHHTLADDSPAALLGLATSVQAVGLVVDSYWLTAAWRAAVRPGFRAVLALDDLGDRALHADLVWNPAPGADALAYARLAPDASLLAGEPYLLLRREIRQAAQAPNRPLAERQSILLTFGGSDPTGLTVPVVKRLAPALPPGIGLDVVAGGSNNALGCIRAACARFPDQVRLHVDSREMGLLMSECGLCLTAGGGTVAELAALAVPSLLAIVADNQAPAALDARARQWAAVVEARGDRAAAAEMISTKALDLWSDLPARIELSRRIAAGGIDGQGAARVAAALLDKLGS</sequence>
<dbReference type="AlphaFoldDB" id="A0A255YYE8"/>
<dbReference type="RefSeq" id="WP_094456600.1">
    <property type="nucleotide sequence ID" value="NZ_NOXU01000029.1"/>
</dbReference>
<feature type="binding site" evidence="2">
    <location>
        <position position="153"/>
    </location>
    <ligand>
        <name>substrate</name>
    </ligand>
</feature>
<keyword evidence="3" id="KW-0378">Hydrolase</keyword>
<dbReference type="Proteomes" id="UP000216998">
    <property type="component" value="Unassembled WGS sequence"/>
</dbReference>
<name>A0A255YYE8_9PROT</name>
<dbReference type="InterPro" id="IPR020023">
    <property type="entry name" value="PseG"/>
</dbReference>
<accession>A0A255YYE8</accession>
<evidence type="ECO:0000313" key="4">
    <source>
        <dbReference type="Proteomes" id="UP000216998"/>
    </source>
</evidence>
<proteinExistence type="predicted"/>
<dbReference type="OrthoDB" id="9788924at2"/>
<dbReference type="GO" id="GO:0016787">
    <property type="term" value="F:hydrolase activity"/>
    <property type="evidence" value="ECO:0007669"/>
    <property type="project" value="UniProtKB-KW"/>
</dbReference>
<evidence type="ECO:0000313" key="3">
    <source>
        <dbReference type="EMBL" id="OYQ34191.1"/>
    </source>
</evidence>
<reference evidence="3 4" key="1">
    <citation type="submission" date="2017-07" db="EMBL/GenBank/DDBJ databases">
        <title>Niveispirillum cyanobacteriorum sp. nov., isolated from cyanobacterial aggregates in a eutrophic lake.</title>
        <authorList>
            <person name="Cai H."/>
        </authorList>
    </citation>
    <scope>NUCLEOTIDE SEQUENCE [LARGE SCALE GENOMIC DNA]</scope>
    <source>
        <strain evidence="4">TH1-14</strain>
    </source>
</reference>
<keyword evidence="4" id="KW-1185">Reference proteome</keyword>
<organism evidence="3 4">
    <name type="scientific">Niveispirillum lacus</name>
    <dbReference type="NCBI Taxonomy" id="1981099"/>
    <lineage>
        <taxon>Bacteria</taxon>
        <taxon>Pseudomonadati</taxon>
        <taxon>Pseudomonadota</taxon>
        <taxon>Alphaproteobacteria</taxon>
        <taxon>Rhodospirillales</taxon>
        <taxon>Azospirillaceae</taxon>
        <taxon>Niveispirillum</taxon>
    </lineage>
</organism>
<evidence type="ECO:0000256" key="1">
    <source>
        <dbReference type="PIRSR" id="PIRSR620023-1"/>
    </source>
</evidence>
<dbReference type="Gene3D" id="3.40.50.2000">
    <property type="entry name" value="Glycogen Phosphorylase B"/>
    <property type="match status" value="1"/>
</dbReference>
<dbReference type="EMBL" id="NOXU01000029">
    <property type="protein sequence ID" value="OYQ34191.1"/>
    <property type="molecule type" value="Genomic_DNA"/>
</dbReference>
<gene>
    <name evidence="3" type="primary">pseG</name>
    <name evidence="3" type="ORF">CHU95_12095</name>
</gene>
<comment type="caution">
    <text evidence="3">The sequence shown here is derived from an EMBL/GenBank/DDBJ whole genome shotgun (WGS) entry which is preliminary data.</text>
</comment>
<feature type="active site" description="Proton acceptor" evidence="1">
    <location>
        <position position="21"/>
    </location>
</feature>
<dbReference type="NCBIfam" id="TIGR03590">
    <property type="entry name" value="PseG"/>
    <property type="match status" value="1"/>
</dbReference>
<dbReference type="Gene3D" id="3.40.50.11190">
    <property type="match status" value="1"/>
</dbReference>
<dbReference type="SUPFAM" id="SSF53756">
    <property type="entry name" value="UDP-Glycosyltransferase/glycogen phosphorylase"/>
    <property type="match status" value="1"/>
</dbReference>
<feature type="binding site" evidence="2">
    <location>
        <position position="257"/>
    </location>
    <ligand>
        <name>substrate</name>
    </ligand>
</feature>